<accession>A0ABS1C0P4</accession>
<sequence>MKKVLTIFTFLSFFLFGHTVSAQNIRNAIVIGASASQIDGDAMSGFNKGGLVFGGSSNFKITDKFSFQPEILWLQKGSKTSNRDSLVYTKWRLNYVSVPVLLNYKIQPRFTLQAGITADYLIDAKLDDGGGFFERTADLERFDLNYTGGIEYKIGDNFSANARYQYSFFWLDDLHFKNSNVLVTLRFYLGGRE</sequence>
<feature type="domain" description="Outer membrane protein beta-barrel" evidence="2">
    <location>
        <begin position="48"/>
        <end position="169"/>
    </location>
</feature>
<reference evidence="3 4" key="1">
    <citation type="submission" date="2020-12" db="EMBL/GenBank/DDBJ databases">
        <title>Bacterial novel species Adhaeribacter sp. BT258 isolated from soil.</title>
        <authorList>
            <person name="Jung H.-Y."/>
        </authorList>
    </citation>
    <scope>NUCLEOTIDE SEQUENCE [LARGE SCALE GENOMIC DNA]</scope>
    <source>
        <strain evidence="3 4">BT258</strain>
    </source>
</reference>
<dbReference type="Gene3D" id="2.40.160.20">
    <property type="match status" value="1"/>
</dbReference>
<gene>
    <name evidence="3" type="ORF">I5M27_03810</name>
</gene>
<proteinExistence type="predicted"/>
<dbReference type="InterPro" id="IPR011250">
    <property type="entry name" value="OMP/PagP_B-barrel"/>
</dbReference>
<dbReference type="Proteomes" id="UP000644147">
    <property type="component" value="Unassembled WGS sequence"/>
</dbReference>
<protein>
    <submittedName>
        <fullName evidence="3">PorT family protein</fullName>
    </submittedName>
</protein>
<comment type="caution">
    <text evidence="3">The sequence shown here is derived from an EMBL/GenBank/DDBJ whole genome shotgun (WGS) entry which is preliminary data.</text>
</comment>
<keyword evidence="4" id="KW-1185">Reference proteome</keyword>
<name>A0ABS1C0P4_9BACT</name>
<evidence type="ECO:0000313" key="4">
    <source>
        <dbReference type="Proteomes" id="UP000644147"/>
    </source>
</evidence>
<organism evidence="3 4">
    <name type="scientific">Adhaeribacter terrigena</name>
    <dbReference type="NCBI Taxonomy" id="2793070"/>
    <lineage>
        <taxon>Bacteria</taxon>
        <taxon>Pseudomonadati</taxon>
        <taxon>Bacteroidota</taxon>
        <taxon>Cytophagia</taxon>
        <taxon>Cytophagales</taxon>
        <taxon>Hymenobacteraceae</taxon>
        <taxon>Adhaeribacter</taxon>
    </lineage>
</organism>
<feature type="chain" id="PRO_5045289206" evidence="1">
    <location>
        <begin position="23"/>
        <end position="193"/>
    </location>
</feature>
<keyword evidence="1" id="KW-0732">Signal</keyword>
<dbReference type="Pfam" id="PF13568">
    <property type="entry name" value="OMP_b-brl_2"/>
    <property type="match status" value="1"/>
</dbReference>
<dbReference type="InterPro" id="IPR025665">
    <property type="entry name" value="Beta-barrel_OMP_2"/>
</dbReference>
<dbReference type="RefSeq" id="WP_200504686.1">
    <property type="nucleotide sequence ID" value="NZ_JAEHFX010000001.1"/>
</dbReference>
<feature type="signal peptide" evidence="1">
    <location>
        <begin position="1"/>
        <end position="22"/>
    </location>
</feature>
<dbReference type="SUPFAM" id="SSF56925">
    <property type="entry name" value="OMPA-like"/>
    <property type="match status" value="1"/>
</dbReference>
<evidence type="ECO:0000256" key="1">
    <source>
        <dbReference type="SAM" id="SignalP"/>
    </source>
</evidence>
<evidence type="ECO:0000313" key="3">
    <source>
        <dbReference type="EMBL" id="MBK0402095.1"/>
    </source>
</evidence>
<evidence type="ECO:0000259" key="2">
    <source>
        <dbReference type="Pfam" id="PF13568"/>
    </source>
</evidence>
<dbReference type="EMBL" id="JAEHFX010000001">
    <property type="protein sequence ID" value="MBK0402095.1"/>
    <property type="molecule type" value="Genomic_DNA"/>
</dbReference>